<dbReference type="Pfam" id="PF09924">
    <property type="entry name" value="LPG_synthase_C"/>
    <property type="match status" value="1"/>
</dbReference>
<evidence type="ECO:0000256" key="1">
    <source>
        <dbReference type="ARBA" id="ARBA00004651"/>
    </source>
</evidence>
<keyword evidence="3 6" id="KW-0812">Transmembrane</keyword>
<gene>
    <name evidence="8" type="ORF">OIH86_17605</name>
</gene>
<evidence type="ECO:0000256" key="4">
    <source>
        <dbReference type="ARBA" id="ARBA00022989"/>
    </source>
</evidence>
<dbReference type="InterPro" id="IPR024320">
    <property type="entry name" value="LPG_synthase_C"/>
</dbReference>
<evidence type="ECO:0000313" key="8">
    <source>
        <dbReference type="EMBL" id="MCV9887457.1"/>
    </source>
</evidence>
<dbReference type="PANTHER" id="PTHR34697:SF2">
    <property type="entry name" value="PHOSPHATIDYLGLYCEROL LYSYLTRANSFERASE"/>
    <property type="match status" value="1"/>
</dbReference>
<dbReference type="SUPFAM" id="SSF55729">
    <property type="entry name" value="Acyl-CoA N-acyltransferases (Nat)"/>
    <property type="match status" value="1"/>
</dbReference>
<dbReference type="PANTHER" id="PTHR34697">
    <property type="entry name" value="PHOSPHATIDYLGLYCEROL LYSYLTRANSFERASE"/>
    <property type="match status" value="1"/>
</dbReference>
<evidence type="ECO:0000256" key="5">
    <source>
        <dbReference type="ARBA" id="ARBA00023136"/>
    </source>
</evidence>
<keyword evidence="5 6" id="KW-0472">Membrane</keyword>
<organism evidence="8 9">
    <name type="scientific">Metabacillus halosaccharovorans</name>
    <dbReference type="NCBI Taxonomy" id="930124"/>
    <lineage>
        <taxon>Bacteria</taxon>
        <taxon>Bacillati</taxon>
        <taxon>Bacillota</taxon>
        <taxon>Bacilli</taxon>
        <taxon>Bacillales</taxon>
        <taxon>Bacillaceae</taxon>
        <taxon>Metabacillus</taxon>
    </lineage>
</organism>
<dbReference type="RefSeq" id="WP_264143800.1">
    <property type="nucleotide sequence ID" value="NZ_JAOYEY010000047.1"/>
</dbReference>
<proteinExistence type="predicted"/>
<comment type="subcellular location">
    <subcellularLocation>
        <location evidence="1">Cell membrane</location>
        <topology evidence="1">Multi-pass membrane protein</topology>
    </subcellularLocation>
</comment>
<sequence length="368" mass="42914">MFIAIVIFFTIIVVITFLLTNFLKKDHHKINVSFTLSFIKRFGGNTLSHLLFLEDKQLFLAQDDSVLISYKQMGKKLFVLGDPIGDKEKLDDGIEEFFEFALKQRMTPIFYQASEQYSLNYQKRGYRLFKIGEEAKVDLNTFAIEGKKFSNMRNIRNKFTKEGYRFSVVHPPYRKELLEEMQFVSDEWLNDRKEKGFSVSSFSEDYIGHFSVALFRDPNGSLLAFASLPSDYQQKQTISIDLMRYRKHSPRATMDMVFISTILWAKEKGYSVCGLGMSPLSNVGIDPGSPYQEKLARYAFLNGCKYYNFKGLRKYKGKFATNWTPRYLVYKKSVLVIIIIQLISIVRKVPKQNELIFVRKLTRNKQVV</sequence>
<keyword evidence="4 6" id="KW-1133">Transmembrane helix</keyword>
<accession>A0ABT3DLD1</accession>
<feature type="domain" description="Phosphatidylglycerol lysyltransferase C-terminal" evidence="7">
    <location>
        <begin position="39"/>
        <end position="330"/>
    </location>
</feature>
<dbReference type="InterPro" id="IPR051211">
    <property type="entry name" value="PG_lysyltransferase"/>
</dbReference>
<name>A0ABT3DLD1_9BACI</name>
<keyword evidence="2" id="KW-1003">Cell membrane</keyword>
<evidence type="ECO:0000256" key="2">
    <source>
        <dbReference type="ARBA" id="ARBA00022475"/>
    </source>
</evidence>
<evidence type="ECO:0000256" key="3">
    <source>
        <dbReference type="ARBA" id="ARBA00022692"/>
    </source>
</evidence>
<reference evidence="8 9" key="1">
    <citation type="submission" date="2022-10" db="EMBL/GenBank/DDBJ databases">
        <title>Draft genome assembly of moderately radiation resistant bacterium Metabacillus halosaccharovorans.</title>
        <authorList>
            <person name="Pal S."/>
            <person name="Gopinathan A."/>
        </authorList>
    </citation>
    <scope>NUCLEOTIDE SEQUENCE [LARGE SCALE GENOMIC DNA]</scope>
    <source>
        <strain evidence="8 9">VITHBRA001</strain>
    </source>
</reference>
<dbReference type="Proteomes" id="UP001526147">
    <property type="component" value="Unassembled WGS sequence"/>
</dbReference>
<comment type="caution">
    <text evidence="8">The sequence shown here is derived from an EMBL/GenBank/DDBJ whole genome shotgun (WGS) entry which is preliminary data.</text>
</comment>
<keyword evidence="9" id="KW-1185">Reference proteome</keyword>
<evidence type="ECO:0000259" key="7">
    <source>
        <dbReference type="Pfam" id="PF09924"/>
    </source>
</evidence>
<evidence type="ECO:0000256" key="6">
    <source>
        <dbReference type="SAM" id="Phobius"/>
    </source>
</evidence>
<protein>
    <submittedName>
        <fullName evidence="8">Phosphatidylglycerol lysyltransferase domain-containing protein</fullName>
    </submittedName>
</protein>
<dbReference type="InterPro" id="IPR016181">
    <property type="entry name" value="Acyl_CoA_acyltransferase"/>
</dbReference>
<feature type="transmembrane region" description="Helical" evidence="6">
    <location>
        <begin position="6"/>
        <end position="23"/>
    </location>
</feature>
<evidence type="ECO:0000313" key="9">
    <source>
        <dbReference type="Proteomes" id="UP001526147"/>
    </source>
</evidence>
<dbReference type="EMBL" id="JAOYEY010000047">
    <property type="protein sequence ID" value="MCV9887457.1"/>
    <property type="molecule type" value="Genomic_DNA"/>
</dbReference>